<accession>A0AB38Z3P9</accession>
<proteinExistence type="predicted"/>
<dbReference type="PROSITE" id="PS51257">
    <property type="entry name" value="PROKAR_LIPOPROTEIN"/>
    <property type="match status" value="1"/>
</dbReference>
<protein>
    <submittedName>
        <fullName evidence="1">Uncharacterized protein</fullName>
    </submittedName>
</protein>
<evidence type="ECO:0000313" key="1">
    <source>
        <dbReference type="EMBL" id="WNV45709.1"/>
    </source>
</evidence>
<name>A0AB38Z3P9_9CAUD</name>
<dbReference type="EMBL" id="OR472445">
    <property type="protein sequence ID" value="WNV45709.1"/>
    <property type="molecule type" value="Genomic_DNA"/>
</dbReference>
<organism evidence="1">
    <name type="scientific">Klebsiella phage vB_KpnM_Iguana_ER37</name>
    <dbReference type="NCBI Taxonomy" id="3076781"/>
    <lineage>
        <taxon>Viruses</taxon>
        <taxon>Duplodnaviria</taxon>
        <taxon>Heunggongvirae</taxon>
        <taxon>Uroviricota</taxon>
        <taxon>Caudoviricetes</taxon>
    </lineage>
</organism>
<gene>
    <name evidence="1" type="ORF">FVZTVLPZ_CDS0212</name>
</gene>
<reference evidence="1" key="1">
    <citation type="submission" date="2023-08" db="EMBL/GenBank/DDBJ databases">
        <authorList>
            <person name="Rotman E.R."/>
            <person name="Mimee M."/>
        </authorList>
    </citation>
    <scope>NUCLEOTIDE SEQUENCE</scope>
</reference>
<sequence length="35" mass="4160">MRHSEGLYLLPWLVGCRLEISIMQVLVTYHFLIID</sequence>